<dbReference type="STRING" id="381306.AN478_07670"/>
<evidence type="ECO:0000313" key="2">
    <source>
        <dbReference type="EMBL" id="SCY13259.1"/>
    </source>
</evidence>
<dbReference type="Proteomes" id="UP000183104">
    <property type="component" value="Unassembled WGS sequence"/>
</dbReference>
<sequence>MFLVMGNVGMADPLLGSPEPSPSACPWWAAVETEGQSQDPDGVGEESPEGGEKNQLANALDNTHASITRGLEYTVRQVDAFFANERVFEEATDSYLQMEGSAVWSKRGGTRFGGDIKARAELPRLERKWALLFESDGETTSGEDRDGVQRRPKEVVEQNDYFLSVQRRLNGDSEWDIRPSAGVKVKYPPDPFARLRVYRYFDMGAWLGRASGDTSWFVSDGFGAGVQWDLDRALGRTMMFRATTSFGWQEKNDYYKGQQKLTLFHDLSDHDAFAYEGGMVFTDEESWAATEYFVRADYRRELTRRWLYLDITPEVSFPRSRGFREERSLTVTLGVIFGREYLRRSEGR</sequence>
<evidence type="ECO:0000313" key="3">
    <source>
        <dbReference type="Proteomes" id="UP000183104"/>
    </source>
</evidence>
<protein>
    <submittedName>
        <fullName evidence="2">Uncharacterized protein</fullName>
    </submittedName>
</protein>
<feature type="region of interest" description="Disordered" evidence="1">
    <location>
        <begin position="32"/>
        <end position="54"/>
    </location>
</feature>
<name>A0A1G5DEG0_9GAMM</name>
<dbReference type="EMBL" id="FMUN01000003">
    <property type="protein sequence ID" value="SCY13259.1"/>
    <property type="molecule type" value="Genomic_DNA"/>
</dbReference>
<evidence type="ECO:0000256" key="1">
    <source>
        <dbReference type="SAM" id="MobiDB-lite"/>
    </source>
</evidence>
<organism evidence="2 3">
    <name type="scientific">Thiohalorhabdus denitrificans</name>
    <dbReference type="NCBI Taxonomy" id="381306"/>
    <lineage>
        <taxon>Bacteria</taxon>
        <taxon>Pseudomonadati</taxon>
        <taxon>Pseudomonadota</taxon>
        <taxon>Gammaproteobacteria</taxon>
        <taxon>Thiohalorhabdales</taxon>
        <taxon>Thiohalorhabdaceae</taxon>
        <taxon>Thiohalorhabdus</taxon>
    </lineage>
</organism>
<accession>A0A1G5DEG0</accession>
<proteinExistence type="predicted"/>
<dbReference type="AlphaFoldDB" id="A0A1G5DEG0"/>
<reference evidence="3" key="1">
    <citation type="submission" date="2016-10" db="EMBL/GenBank/DDBJ databases">
        <authorList>
            <person name="Varghese N."/>
        </authorList>
    </citation>
    <scope>NUCLEOTIDE SEQUENCE [LARGE SCALE GENOMIC DNA]</scope>
    <source>
        <strain evidence="3">HL 19</strain>
    </source>
</reference>
<gene>
    <name evidence="2" type="ORF">SAMN05661077_1300</name>
</gene>
<keyword evidence="3" id="KW-1185">Reference proteome</keyword>